<accession>A0AA42CRX4</accession>
<organism evidence="1 2">
    <name type="scientific">Sphingomonas lycopersici</name>
    <dbReference type="NCBI Taxonomy" id="2951807"/>
    <lineage>
        <taxon>Bacteria</taxon>
        <taxon>Pseudomonadati</taxon>
        <taxon>Pseudomonadota</taxon>
        <taxon>Alphaproteobacteria</taxon>
        <taxon>Sphingomonadales</taxon>
        <taxon>Sphingomonadaceae</taxon>
        <taxon>Sphingomonas</taxon>
    </lineage>
</organism>
<gene>
    <name evidence="1" type="ORF">NEE01_18230</name>
</gene>
<proteinExistence type="predicted"/>
<keyword evidence="2" id="KW-1185">Reference proteome</keyword>
<dbReference type="RefSeq" id="WP_265313033.1">
    <property type="nucleotide sequence ID" value="NZ_JANFAU010000004.1"/>
</dbReference>
<evidence type="ECO:0000313" key="1">
    <source>
        <dbReference type="EMBL" id="MCW6536719.1"/>
    </source>
</evidence>
<name>A0AA42CRX4_9SPHN</name>
<sequence length="293" mass="32281">MARRHVQPRRAALVSPTRILRAASREWWGGRSRARNPLRNLANTCAAAITLVLWSAPASAAPEEIQVYMDEMGKPGEVGLDVHNNYVVSGAIPLDYPDQRQSLHQYRVTPEFSLGLTDHFELGAYLPLVAIDHREKFTVDGVKLRLKYIGSKRDARWFWGANFEIGRVAHALDQNPYNAEFKLIGGTHAGRWTLAANANADFKISGPARSPAALEIATKASYAITPTFSLGLENYNGVGEFQRLGKFGSSDQSTYLAADIRVAKWDLNLGVGRGYGANTDFWTVKAIVGVPLQ</sequence>
<evidence type="ECO:0000313" key="2">
    <source>
        <dbReference type="Proteomes" id="UP001165565"/>
    </source>
</evidence>
<reference evidence="1" key="1">
    <citation type="submission" date="2022-06" db="EMBL/GenBank/DDBJ databases">
        <title>Sphingomonas sp. nov. isolated from rhizosphere soil of tomato.</title>
        <authorList>
            <person name="Dong H."/>
            <person name="Gao R."/>
        </authorList>
    </citation>
    <scope>NUCLEOTIDE SEQUENCE</scope>
    <source>
        <strain evidence="1">MMSM24</strain>
    </source>
</reference>
<dbReference type="Proteomes" id="UP001165565">
    <property type="component" value="Unassembled WGS sequence"/>
</dbReference>
<protein>
    <submittedName>
        <fullName evidence="1">Uncharacterized protein</fullName>
    </submittedName>
</protein>
<dbReference type="AlphaFoldDB" id="A0AA42CRX4"/>
<dbReference type="EMBL" id="JANFAV010000015">
    <property type="protein sequence ID" value="MCW6536719.1"/>
    <property type="molecule type" value="Genomic_DNA"/>
</dbReference>
<comment type="caution">
    <text evidence="1">The sequence shown here is derived from an EMBL/GenBank/DDBJ whole genome shotgun (WGS) entry which is preliminary data.</text>
</comment>